<dbReference type="Pfam" id="PF04647">
    <property type="entry name" value="AgrB"/>
    <property type="match status" value="1"/>
</dbReference>
<organism evidence="9 10">
    <name type="scientific">Fusibacter paucivorans</name>
    <dbReference type="NCBI Taxonomy" id="76009"/>
    <lineage>
        <taxon>Bacteria</taxon>
        <taxon>Bacillati</taxon>
        <taxon>Bacillota</taxon>
        <taxon>Clostridia</taxon>
        <taxon>Eubacteriales</taxon>
        <taxon>Eubacteriales Family XII. Incertae Sedis</taxon>
        <taxon>Fusibacter</taxon>
    </lineage>
</organism>
<reference evidence="9 10" key="1">
    <citation type="submission" date="2021-05" db="EMBL/GenBank/DDBJ databases">
        <title>Fusibacter ferrireducens sp. nov., an anaerobic, sulfur- and Fe-reducing bacterium isolated from the mangrove sediment.</title>
        <authorList>
            <person name="Qiu D."/>
        </authorList>
    </citation>
    <scope>NUCLEOTIDE SEQUENCE [LARGE SCALE GENOMIC DNA]</scope>
    <source>
        <strain evidence="9 10">DSM 12116</strain>
    </source>
</reference>
<feature type="transmembrane region" description="Helical" evidence="8">
    <location>
        <begin position="163"/>
        <end position="181"/>
    </location>
</feature>
<evidence type="ECO:0000256" key="7">
    <source>
        <dbReference type="ARBA" id="ARBA00023136"/>
    </source>
</evidence>
<proteinExistence type="predicted"/>
<keyword evidence="3" id="KW-0645">Protease</keyword>
<dbReference type="Proteomes" id="UP000746471">
    <property type="component" value="Unassembled WGS sequence"/>
</dbReference>
<evidence type="ECO:0000256" key="8">
    <source>
        <dbReference type="SAM" id="Phobius"/>
    </source>
</evidence>
<evidence type="ECO:0000313" key="10">
    <source>
        <dbReference type="Proteomes" id="UP000746471"/>
    </source>
</evidence>
<keyword evidence="6 8" id="KW-1133">Transmembrane helix</keyword>
<evidence type="ECO:0000256" key="5">
    <source>
        <dbReference type="ARBA" id="ARBA00022801"/>
    </source>
</evidence>
<dbReference type="EMBL" id="JAHBCL010000038">
    <property type="protein sequence ID" value="MBS7528361.1"/>
    <property type="molecule type" value="Genomic_DNA"/>
</dbReference>
<feature type="transmembrane region" description="Helical" evidence="8">
    <location>
        <begin position="137"/>
        <end position="157"/>
    </location>
</feature>
<feature type="transmembrane region" description="Helical" evidence="8">
    <location>
        <begin position="80"/>
        <end position="100"/>
    </location>
</feature>
<keyword evidence="1" id="KW-1003">Cell membrane</keyword>
<keyword evidence="7 8" id="KW-0472">Membrane</keyword>
<gene>
    <name evidence="9" type="ORF">KHM83_16855</name>
</gene>
<evidence type="ECO:0000256" key="4">
    <source>
        <dbReference type="ARBA" id="ARBA00022692"/>
    </source>
</evidence>
<keyword evidence="4 8" id="KW-0812">Transmembrane</keyword>
<protein>
    <submittedName>
        <fullName evidence="9">Accessory gene regulator B family protein</fullName>
    </submittedName>
</protein>
<dbReference type="SMART" id="SM00793">
    <property type="entry name" value="AgrB"/>
    <property type="match status" value="1"/>
</dbReference>
<comment type="caution">
    <text evidence="9">The sequence shown here is derived from an EMBL/GenBank/DDBJ whole genome shotgun (WGS) entry which is preliminary data.</text>
</comment>
<keyword evidence="10" id="KW-1185">Reference proteome</keyword>
<evidence type="ECO:0000256" key="2">
    <source>
        <dbReference type="ARBA" id="ARBA00022654"/>
    </source>
</evidence>
<accession>A0ABS5PUU6</accession>
<name>A0ABS5PUU6_9FIRM</name>
<feature type="transmembrane region" description="Helical" evidence="8">
    <location>
        <begin position="42"/>
        <end position="68"/>
    </location>
</feature>
<feature type="transmembrane region" description="Helical" evidence="8">
    <location>
        <begin position="106"/>
        <end position="125"/>
    </location>
</feature>
<dbReference type="InterPro" id="IPR006741">
    <property type="entry name" value="AgrB"/>
</dbReference>
<evidence type="ECO:0000256" key="3">
    <source>
        <dbReference type="ARBA" id="ARBA00022670"/>
    </source>
</evidence>
<keyword evidence="2" id="KW-0673">Quorum sensing</keyword>
<keyword evidence="5" id="KW-0378">Hydrolase</keyword>
<evidence type="ECO:0000256" key="1">
    <source>
        <dbReference type="ARBA" id="ARBA00022475"/>
    </source>
</evidence>
<dbReference type="RefSeq" id="WP_213238221.1">
    <property type="nucleotide sequence ID" value="NZ_JAHBCL010000038.1"/>
</dbReference>
<evidence type="ECO:0000313" key="9">
    <source>
        <dbReference type="EMBL" id="MBS7528361.1"/>
    </source>
</evidence>
<evidence type="ECO:0000256" key="6">
    <source>
        <dbReference type="ARBA" id="ARBA00022989"/>
    </source>
</evidence>
<sequence length="189" mass="21442">MFYKVSLQLTDLLLLKTTEDFSNKRDHIRYAIETLIGELTKLIMLSLFFIVFKKGSSFAFAFISFSTIRLWSGGIHFKTYFGCLAGTLALYSAIIWLPISLLSVKLIVMAIAVITAAIFVPLPDVKRPVTSKRKQLIAKRITIITIALWYYIVSSFMQSSLNLFLAVMLIFTLQLFIGGILHGKQKKYV</sequence>